<protein>
    <submittedName>
        <fullName evidence="1">Putative tail completion and sheath stabilizer protein</fullName>
    </submittedName>
</protein>
<dbReference type="RefSeq" id="YP_009118813.1">
    <property type="nucleotide sequence ID" value="NC_025425.1"/>
</dbReference>
<dbReference type="GeneID" id="23301169"/>
<gene>
    <name evidence="1" type="ORF">BN201_0130</name>
</gene>
<sequence>MSNLFNYANPSNWQINIPDGQLTKGFTLNAQGVTLPAITIPPTKQVAGQYGLAVADYPSSHVEFDPLVVRFIVDEHLESYLNLYTWMLSIVDYNNGNSTAWKDSMPEAVQVHMMDNERRNIVCTFNFYGCWCSQLGELELTYTDDMHESLVCTAILPFKTMSIERDGQLIVPRPAIQAADRQRVEGIKAMHPAFRK</sequence>
<dbReference type="GO" id="GO:0005198">
    <property type="term" value="F:structural molecule activity"/>
    <property type="evidence" value="ECO:0007669"/>
    <property type="project" value="InterPro"/>
</dbReference>
<organism evidence="1 2">
    <name type="scientific">Enterobacteria phage GEC-3S</name>
    <dbReference type="NCBI Taxonomy" id="1222338"/>
    <lineage>
        <taxon>Viruses</taxon>
        <taxon>Duplodnaviria</taxon>
        <taxon>Heunggongvirae</taxon>
        <taxon>Uroviricota</taxon>
        <taxon>Caudoviricetes</taxon>
        <taxon>Pantevenvirales</taxon>
        <taxon>Straboviridae</taxon>
        <taxon>Krischvirus</taxon>
        <taxon>Krischvirus gec3s</taxon>
    </lineage>
</organism>
<evidence type="ECO:0000313" key="2">
    <source>
        <dbReference type="Proteomes" id="UP000203896"/>
    </source>
</evidence>
<dbReference type="Proteomes" id="UP000203896">
    <property type="component" value="Segment"/>
</dbReference>
<dbReference type="Pfam" id="PF06841">
    <property type="entry name" value="Phage_T4_gp19"/>
    <property type="match status" value="1"/>
</dbReference>
<dbReference type="EMBL" id="HE978309">
    <property type="protein sequence ID" value="CEO90733.1"/>
    <property type="molecule type" value="Genomic_DNA"/>
</dbReference>
<name>A0A0B7MRI0_9CAUD</name>
<keyword evidence="2" id="KW-1185">Reference proteome</keyword>
<dbReference type="InterPro" id="IPR010667">
    <property type="entry name" value="Phage_T4_Gp19"/>
</dbReference>
<proteinExistence type="predicted"/>
<evidence type="ECO:0000313" key="1">
    <source>
        <dbReference type="EMBL" id="CEO90733.1"/>
    </source>
</evidence>
<dbReference type="KEGG" id="vg:23301169"/>
<reference evidence="1 2" key="1">
    <citation type="submission" date="2012-08" db="EMBL/GenBank/DDBJ databases">
        <title>Selection and characterization of a candidate therapeutic bacteriophage that lyses the German Escherichia coli O104:H4 outbreak strain.</title>
        <authorList>
            <person name="Merabishvilli M."/>
            <person name="De Vos D."/>
            <person name="Verbeken G."/>
            <person name="Kropinski A."/>
            <person name="Vandenheuvel D."/>
            <person name="Lavigne R."/>
            <person name="Wattiau P."/>
            <person name="Mast J."/>
            <person name="Ragimbeau C."/>
            <person name="Mossong J."/>
            <person name="Scheres J."/>
            <person name="Chanishvili N."/>
            <person name="Vaneechoutte M."/>
            <person name="Pirnay J.P."/>
        </authorList>
    </citation>
    <scope>NUCLEOTIDE SEQUENCE [LARGE SCALE GENOMIC DNA]</scope>
</reference>
<accession>A0A0B7MRI0</accession>
<dbReference type="OrthoDB" id="11402at10239"/>